<evidence type="ECO:0000313" key="2">
    <source>
        <dbReference type="EMBL" id="QDT53448.1"/>
    </source>
</evidence>
<sequence length="170" mass="18747">MPSQNEATADITKLAELTQDIRVAMMTTFPPGQKPHSRPMYTTGVDPKTFDGTLWFMSHAESVKNDELAQNPEVLLTYAAPDKNRYVVVYGRGRIEKNREKAKELWNVHAKGWFPGGPDDPALTLIGCEVTTAEYWDGPAPTSYLLSLLKAVATGTKPQTTGEHGKVTAR</sequence>
<dbReference type="EMBL" id="CP036271">
    <property type="protein sequence ID" value="QDT53448.1"/>
    <property type="molecule type" value="Genomic_DNA"/>
</dbReference>
<reference evidence="2 3" key="1">
    <citation type="submission" date="2019-02" db="EMBL/GenBank/DDBJ databases">
        <title>Deep-cultivation of Planctomycetes and their phenomic and genomic characterization uncovers novel biology.</title>
        <authorList>
            <person name="Wiegand S."/>
            <person name="Jogler M."/>
            <person name="Boedeker C."/>
            <person name="Pinto D."/>
            <person name="Vollmers J."/>
            <person name="Rivas-Marin E."/>
            <person name="Kohn T."/>
            <person name="Peeters S.H."/>
            <person name="Heuer A."/>
            <person name="Rast P."/>
            <person name="Oberbeckmann S."/>
            <person name="Bunk B."/>
            <person name="Jeske O."/>
            <person name="Meyerdierks A."/>
            <person name="Storesund J.E."/>
            <person name="Kallscheuer N."/>
            <person name="Luecker S."/>
            <person name="Lage O.M."/>
            <person name="Pohl T."/>
            <person name="Merkel B.J."/>
            <person name="Hornburger P."/>
            <person name="Mueller R.-W."/>
            <person name="Bruemmer F."/>
            <person name="Labrenz M."/>
            <person name="Spormann A.M."/>
            <person name="Op den Camp H."/>
            <person name="Overmann J."/>
            <person name="Amann R."/>
            <person name="Jetten M.S.M."/>
            <person name="Mascher T."/>
            <person name="Medema M.H."/>
            <person name="Devos D.P."/>
            <person name="Kaster A.-K."/>
            <person name="Ovreas L."/>
            <person name="Rohde M."/>
            <person name="Galperin M.Y."/>
            <person name="Jogler C."/>
        </authorList>
    </citation>
    <scope>NUCLEOTIDE SEQUENCE [LARGE SCALE GENOMIC DNA]</scope>
    <source>
        <strain evidence="2 3">Pan44</strain>
    </source>
</reference>
<name>A0A517SBG3_9PLAN</name>
<dbReference type="PANTHER" id="PTHR34818:SF1">
    <property type="entry name" value="PROTEIN BLI-3"/>
    <property type="match status" value="1"/>
</dbReference>
<organism evidence="2 3">
    <name type="scientific">Caulifigura coniformis</name>
    <dbReference type="NCBI Taxonomy" id="2527983"/>
    <lineage>
        <taxon>Bacteria</taxon>
        <taxon>Pseudomonadati</taxon>
        <taxon>Planctomycetota</taxon>
        <taxon>Planctomycetia</taxon>
        <taxon>Planctomycetales</taxon>
        <taxon>Planctomycetaceae</taxon>
        <taxon>Caulifigura</taxon>
    </lineage>
</organism>
<dbReference type="PANTHER" id="PTHR34818">
    <property type="entry name" value="PROTEIN BLI-3"/>
    <property type="match status" value="1"/>
</dbReference>
<dbReference type="Proteomes" id="UP000315700">
    <property type="component" value="Chromosome"/>
</dbReference>
<evidence type="ECO:0000313" key="3">
    <source>
        <dbReference type="Proteomes" id="UP000315700"/>
    </source>
</evidence>
<accession>A0A517SBG3</accession>
<proteinExistence type="predicted"/>
<dbReference type="OrthoDB" id="9795235at2"/>
<gene>
    <name evidence="2" type="ORF">Pan44_14650</name>
</gene>
<dbReference type="Gene3D" id="2.30.110.10">
    <property type="entry name" value="Electron Transport, Fmn-binding Protein, Chain A"/>
    <property type="match status" value="1"/>
</dbReference>
<dbReference type="InterPro" id="IPR052917">
    <property type="entry name" value="Stress-Dev_Protein"/>
</dbReference>
<dbReference type="KEGG" id="ccos:Pan44_14650"/>
<dbReference type="Pfam" id="PF16242">
    <property type="entry name" value="Pyrid_ox_like"/>
    <property type="match status" value="1"/>
</dbReference>
<dbReference type="InParanoid" id="A0A517SBG3"/>
<evidence type="ECO:0000259" key="1">
    <source>
        <dbReference type="Pfam" id="PF16242"/>
    </source>
</evidence>
<dbReference type="RefSeq" id="WP_145028672.1">
    <property type="nucleotide sequence ID" value="NZ_CP036271.1"/>
</dbReference>
<dbReference type="SUPFAM" id="SSF50475">
    <property type="entry name" value="FMN-binding split barrel"/>
    <property type="match status" value="1"/>
</dbReference>
<feature type="domain" description="General stress protein FMN-binding split barrel" evidence="1">
    <location>
        <begin position="11"/>
        <end position="158"/>
    </location>
</feature>
<dbReference type="AlphaFoldDB" id="A0A517SBG3"/>
<dbReference type="InterPro" id="IPR038725">
    <property type="entry name" value="YdaG_split_barrel_FMN-bd"/>
</dbReference>
<keyword evidence="3" id="KW-1185">Reference proteome</keyword>
<dbReference type="InterPro" id="IPR012349">
    <property type="entry name" value="Split_barrel_FMN-bd"/>
</dbReference>
<protein>
    <submittedName>
        <fullName evidence="2">Pyridoxamine 5'-phosphate oxidase</fullName>
    </submittedName>
</protein>